<dbReference type="Gene3D" id="2.40.160.60">
    <property type="entry name" value="Outer membrane protein transport protein (OMPP1/FadL/TodX)"/>
    <property type="match status" value="1"/>
</dbReference>
<dbReference type="EMBL" id="SMTL01000001">
    <property type="protein sequence ID" value="TDK38828.1"/>
    <property type="molecule type" value="Genomic_DNA"/>
</dbReference>
<keyword evidence="3" id="KW-1134">Transmembrane beta strand</keyword>
<proteinExistence type="inferred from homology"/>
<dbReference type="AlphaFoldDB" id="A0A4R5UM70"/>
<dbReference type="GO" id="GO:0015483">
    <property type="term" value="F:long-chain fatty acid transporting porin activity"/>
    <property type="evidence" value="ECO:0007669"/>
    <property type="project" value="TreeGrafter"/>
</dbReference>
<dbReference type="Pfam" id="PF03349">
    <property type="entry name" value="Toluene_X"/>
    <property type="match status" value="1"/>
</dbReference>
<evidence type="ECO:0000256" key="4">
    <source>
        <dbReference type="ARBA" id="ARBA00022692"/>
    </source>
</evidence>
<keyword evidence="7" id="KW-0998">Cell outer membrane</keyword>
<gene>
    <name evidence="9" type="ORF">E2F50_01395</name>
</gene>
<keyword evidence="4" id="KW-0812">Transmembrane</keyword>
<evidence type="ECO:0000256" key="3">
    <source>
        <dbReference type="ARBA" id="ARBA00022452"/>
    </source>
</evidence>
<evidence type="ECO:0000313" key="9">
    <source>
        <dbReference type="EMBL" id="TDK38828.1"/>
    </source>
</evidence>
<dbReference type="PANTHER" id="PTHR35093">
    <property type="entry name" value="OUTER MEMBRANE PROTEIN NMB0088-RELATED"/>
    <property type="match status" value="1"/>
</dbReference>
<dbReference type="OrthoDB" id="6679728at2"/>
<comment type="similarity">
    <text evidence="2">Belongs to the OmpP1/FadL family.</text>
</comment>
<evidence type="ECO:0000256" key="2">
    <source>
        <dbReference type="ARBA" id="ARBA00008163"/>
    </source>
</evidence>
<dbReference type="Proteomes" id="UP000295238">
    <property type="component" value="Unassembled WGS sequence"/>
</dbReference>
<dbReference type="InterPro" id="IPR005017">
    <property type="entry name" value="OMPP1/FadL/TodX"/>
</dbReference>
<evidence type="ECO:0000256" key="6">
    <source>
        <dbReference type="ARBA" id="ARBA00023136"/>
    </source>
</evidence>
<evidence type="ECO:0000256" key="8">
    <source>
        <dbReference type="SAM" id="SignalP"/>
    </source>
</evidence>
<organism evidence="9 10">
    <name type="scientific">Rhizobium deserti</name>
    <dbReference type="NCBI Taxonomy" id="2547961"/>
    <lineage>
        <taxon>Bacteria</taxon>
        <taxon>Pseudomonadati</taxon>
        <taxon>Pseudomonadota</taxon>
        <taxon>Alphaproteobacteria</taxon>
        <taxon>Hyphomicrobiales</taxon>
        <taxon>Rhizobiaceae</taxon>
        <taxon>Rhizobium/Agrobacterium group</taxon>
        <taxon>Rhizobium</taxon>
    </lineage>
</organism>
<comment type="subcellular location">
    <subcellularLocation>
        <location evidence="1">Cell outer membrane</location>
        <topology evidence="1">Multi-pass membrane protein</topology>
    </subcellularLocation>
</comment>
<evidence type="ECO:0000256" key="5">
    <source>
        <dbReference type="ARBA" id="ARBA00022729"/>
    </source>
</evidence>
<feature type="signal peptide" evidence="8">
    <location>
        <begin position="1"/>
        <end position="25"/>
    </location>
</feature>
<dbReference type="RefSeq" id="WP_133314277.1">
    <property type="nucleotide sequence ID" value="NZ_SMTL01000001.1"/>
</dbReference>
<dbReference type="SUPFAM" id="SSF56935">
    <property type="entry name" value="Porins"/>
    <property type="match status" value="1"/>
</dbReference>
<keyword evidence="10" id="KW-1185">Reference proteome</keyword>
<evidence type="ECO:0000313" key="10">
    <source>
        <dbReference type="Proteomes" id="UP000295238"/>
    </source>
</evidence>
<dbReference type="PANTHER" id="PTHR35093:SF8">
    <property type="entry name" value="OUTER MEMBRANE PROTEIN NMB0088-RELATED"/>
    <property type="match status" value="1"/>
</dbReference>
<evidence type="ECO:0000256" key="1">
    <source>
        <dbReference type="ARBA" id="ARBA00004571"/>
    </source>
</evidence>
<sequence length="427" mass="45284">MVRTKLISAALGLTGSSLLCSTALAGGIERGGYNIDLLFDPSRAAVESTATFVMPHRKLKNVQDTSPGDGPLNAFGYSSSADETENYWSPRIGIKGGYENADCMFDYSQPYGAHTNPGADWAGANQNIETKINSDNYALTCSYRFDAGPGQLRLIGGANYLEMDGFKERLVVAPELFGLPPLAPLGLTGTGVGRLDLEGDGWGWRAGVAYEIPEYAMRASLVYYSEVKLDNVTGTVDLTNLPPALGVIPGPGGTPLVPGAGTLIPVSGSTAMPDALELKLQSGIAPEWLAFGSVKWTDWSQLGRIPFYSSSGREVTSLDLGYRDGWTVSAGVGHKFSEQWSAATSITWDRGTSQEYGSNSDTWTLSAGVSYSPNKNVEVRFGGVIGILTGGDSSAQVLDGVTIGDEATYEYDDDLVAALSTSLKVKF</sequence>
<dbReference type="GO" id="GO:0009279">
    <property type="term" value="C:cell outer membrane"/>
    <property type="evidence" value="ECO:0007669"/>
    <property type="project" value="UniProtKB-SubCell"/>
</dbReference>
<evidence type="ECO:0000256" key="7">
    <source>
        <dbReference type="ARBA" id="ARBA00023237"/>
    </source>
</evidence>
<comment type="caution">
    <text evidence="9">The sequence shown here is derived from an EMBL/GenBank/DDBJ whole genome shotgun (WGS) entry which is preliminary data.</text>
</comment>
<feature type="chain" id="PRO_5020499745" evidence="8">
    <location>
        <begin position="26"/>
        <end position="427"/>
    </location>
</feature>
<name>A0A4R5UM70_9HYPH</name>
<keyword evidence="5 8" id="KW-0732">Signal</keyword>
<reference evidence="9 10" key="1">
    <citation type="submission" date="2019-03" db="EMBL/GenBank/DDBJ databases">
        <title>Rhizobium sp. nov., an bacterium isolated from biocrust in Mu Us Desert.</title>
        <authorList>
            <person name="Lixiong L."/>
        </authorList>
    </citation>
    <scope>NUCLEOTIDE SEQUENCE [LARGE SCALE GENOMIC DNA]</scope>
    <source>
        <strain evidence="9 10">SPY-1</strain>
    </source>
</reference>
<accession>A0A4R5UM70</accession>
<keyword evidence="6" id="KW-0472">Membrane</keyword>
<protein>
    <submittedName>
        <fullName evidence="9">Transporter</fullName>
    </submittedName>
</protein>